<accession>A0A0G3GQN7</accession>
<evidence type="ECO:0000313" key="3">
    <source>
        <dbReference type="Proteomes" id="UP000035368"/>
    </source>
</evidence>
<keyword evidence="1" id="KW-0472">Membrane</keyword>
<gene>
    <name evidence="2" type="ORF">CEPID_08305</name>
</gene>
<proteinExistence type="predicted"/>
<dbReference type="STRING" id="1050174.CEPID_08305"/>
<evidence type="ECO:0000313" key="2">
    <source>
        <dbReference type="EMBL" id="AKK03511.1"/>
    </source>
</evidence>
<dbReference type="AlphaFoldDB" id="A0A0G3GQN7"/>
<organism evidence="2 3">
    <name type="scientific">Corynebacterium epidermidicanis</name>
    <dbReference type="NCBI Taxonomy" id="1050174"/>
    <lineage>
        <taxon>Bacteria</taxon>
        <taxon>Bacillati</taxon>
        <taxon>Actinomycetota</taxon>
        <taxon>Actinomycetes</taxon>
        <taxon>Mycobacteriales</taxon>
        <taxon>Corynebacteriaceae</taxon>
        <taxon>Corynebacterium</taxon>
    </lineage>
</organism>
<evidence type="ECO:0008006" key="4">
    <source>
        <dbReference type="Google" id="ProtNLM"/>
    </source>
</evidence>
<evidence type="ECO:0000256" key="1">
    <source>
        <dbReference type="SAM" id="Phobius"/>
    </source>
</evidence>
<reference evidence="2 3" key="1">
    <citation type="submission" date="2015-05" db="EMBL/GenBank/DDBJ databases">
        <title>Complete genome sequence of Corynebacterium epidermidicanis DSM 45586, isolated from the skin of a dog suffering from pruritus.</title>
        <authorList>
            <person name="Ruckert C."/>
            <person name="Albersmeier A."/>
            <person name="Winkler A."/>
            <person name="Tauch A."/>
        </authorList>
    </citation>
    <scope>NUCLEOTIDE SEQUENCE [LARGE SCALE GENOMIC DNA]</scope>
    <source>
        <strain evidence="2 3">DSM 45586</strain>
    </source>
</reference>
<name>A0A0G3GQN7_9CORY</name>
<keyword evidence="1" id="KW-1133">Transmembrane helix</keyword>
<keyword evidence="1" id="KW-0812">Transmembrane</keyword>
<dbReference type="KEGG" id="cei:CEPID_08305"/>
<protein>
    <recommendedName>
        <fullName evidence="4">DUF2530 family protein</fullName>
    </recommendedName>
</protein>
<keyword evidence="3" id="KW-1185">Reference proteome</keyword>
<dbReference type="EMBL" id="CP011541">
    <property type="protein sequence ID" value="AKK03511.1"/>
    <property type="molecule type" value="Genomic_DNA"/>
</dbReference>
<sequence>MMIAALVAALGAFACFVLGVATGTGQWYIGTIVCAGIGLVVWLWDWWRKHRNSK</sequence>
<feature type="transmembrane region" description="Helical" evidence="1">
    <location>
        <begin position="29"/>
        <end position="47"/>
    </location>
</feature>
<dbReference type="PATRIC" id="fig|1050174.4.peg.1673"/>
<dbReference type="Proteomes" id="UP000035368">
    <property type="component" value="Chromosome"/>
</dbReference>